<dbReference type="Proteomes" id="UP000054301">
    <property type="component" value="Unassembled WGS sequence"/>
</dbReference>
<keyword evidence="1" id="KW-0812">Transmembrane</keyword>
<sequence>MQFLYMVDKRIMFHYILGFLEGNVFWVCKSFSYIFDLVKKAEKSMFQRFLLERGLLLRKW</sequence>
<gene>
    <name evidence="2" type="ORF">cpL1_0065</name>
</gene>
<dbReference type="EMBL" id="LFRH01000001">
    <property type="protein sequence ID" value="KTF28854.1"/>
    <property type="molecule type" value="Genomic_DNA"/>
</dbReference>
<organism evidence="2 3">
    <name type="scientific">Chlamydia pecorum</name>
    <dbReference type="NCBI Taxonomy" id="85991"/>
    <lineage>
        <taxon>Bacteria</taxon>
        <taxon>Pseudomonadati</taxon>
        <taxon>Chlamydiota</taxon>
        <taxon>Chlamydiia</taxon>
        <taxon>Chlamydiales</taxon>
        <taxon>Chlamydiaceae</taxon>
        <taxon>Chlamydia/Chlamydophila group</taxon>
        <taxon>Chlamydia</taxon>
    </lineage>
</organism>
<accession>A0AA40PQC0</accession>
<proteinExistence type="predicted"/>
<protein>
    <submittedName>
        <fullName evidence="2">Uncharacterized protein</fullName>
    </submittedName>
</protein>
<keyword evidence="1" id="KW-1133">Transmembrane helix</keyword>
<evidence type="ECO:0000313" key="3">
    <source>
        <dbReference type="Proteomes" id="UP000054301"/>
    </source>
</evidence>
<comment type="caution">
    <text evidence="2">The sequence shown here is derived from an EMBL/GenBank/DDBJ whole genome shotgun (WGS) entry which is preliminary data.</text>
</comment>
<feature type="transmembrane region" description="Helical" evidence="1">
    <location>
        <begin position="12"/>
        <end position="35"/>
    </location>
</feature>
<evidence type="ECO:0000256" key="1">
    <source>
        <dbReference type="SAM" id="Phobius"/>
    </source>
</evidence>
<name>A0AA40PQC0_9CHLA</name>
<dbReference type="AlphaFoldDB" id="A0AA40PQC0"/>
<reference evidence="2 3" key="1">
    <citation type="submission" date="2015-06" db="EMBL/GenBank/DDBJ databases">
        <title>More than comparative genomics: Whole genome sequencing reveals elusive C. pecorum plasmid and re-evaluates genetic differences and phylogenetic relationships between C. pecorum from pig, cattle, sheep and koala hosts.</title>
        <authorList>
            <person name="Jelocnik M."/>
            <person name="Bachmann N.L."/>
            <person name="Kaltenboeck B."/>
            <person name="Waugh C."/>
            <person name="Woolford L."/>
            <person name="Speight N."/>
            <person name="Gillett A."/>
            <person name="Higgins D."/>
            <person name="Flanagan C."/>
            <person name="Myers G."/>
            <person name="Timms P."/>
            <person name="Polkinghorne A."/>
        </authorList>
    </citation>
    <scope>NUCLEOTIDE SEQUENCE [LARGE SCALE GENOMIC DNA]</scope>
    <source>
        <strain evidence="2 3">L1</strain>
    </source>
</reference>
<evidence type="ECO:0000313" key="2">
    <source>
        <dbReference type="EMBL" id="KTF28854.1"/>
    </source>
</evidence>
<keyword evidence="1" id="KW-0472">Membrane</keyword>